<name>A0A8T3VW00_METOL</name>
<organism evidence="2 3">
    <name type="scientific">Methanobrevibacter olleyae</name>
    <dbReference type="NCBI Taxonomy" id="294671"/>
    <lineage>
        <taxon>Archaea</taxon>
        <taxon>Methanobacteriati</taxon>
        <taxon>Methanobacteriota</taxon>
        <taxon>Methanomada group</taxon>
        <taxon>Methanobacteria</taxon>
        <taxon>Methanobacteriales</taxon>
        <taxon>Methanobacteriaceae</taxon>
        <taxon>Methanobrevibacter</taxon>
    </lineage>
</organism>
<evidence type="ECO:0000259" key="1">
    <source>
        <dbReference type="Pfam" id="PF12682"/>
    </source>
</evidence>
<dbReference type="Gene3D" id="3.40.50.360">
    <property type="match status" value="1"/>
</dbReference>
<reference evidence="2" key="1">
    <citation type="submission" date="2019-04" db="EMBL/GenBank/DDBJ databases">
        <title>Evolution of Biomass-Degrading Anaerobic Consortia Revealed by Metagenomics.</title>
        <authorList>
            <person name="Peng X."/>
        </authorList>
    </citation>
    <scope>NUCLEOTIDE SEQUENCE</scope>
    <source>
        <strain evidence="2">SIG14</strain>
    </source>
</reference>
<proteinExistence type="predicted"/>
<dbReference type="PANTHER" id="PTHR39201">
    <property type="entry name" value="EXPORTED PROTEIN-RELATED"/>
    <property type="match status" value="1"/>
</dbReference>
<dbReference type="GO" id="GO:0010181">
    <property type="term" value="F:FMN binding"/>
    <property type="evidence" value="ECO:0007669"/>
    <property type="project" value="InterPro"/>
</dbReference>
<evidence type="ECO:0000313" key="2">
    <source>
        <dbReference type="EMBL" id="MBE6513431.1"/>
    </source>
</evidence>
<comment type="caution">
    <text evidence="2">The sequence shown here is derived from an EMBL/GenBank/DDBJ whole genome shotgun (WGS) entry which is preliminary data.</text>
</comment>
<dbReference type="InterPro" id="IPR029039">
    <property type="entry name" value="Flavoprotein-like_sf"/>
</dbReference>
<dbReference type="PANTHER" id="PTHR39201:SF1">
    <property type="entry name" value="FLAVODOXIN-LIKE DOMAIN-CONTAINING PROTEIN"/>
    <property type="match status" value="1"/>
</dbReference>
<dbReference type="Proteomes" id="UP000732619">
    <property type="component" value="Unassembled WGS sequence"/>
</dbReference>
<accession>A0A8T3VW00</accession>
<dbReference type="EMBL" id="SUTG01000093">
    <property type="protein sequence ID" value="MBE6513431.1"/>
    <property type="molecule type" value="Genomic_DNA"/>
</dbReference>
<dbReference type="SUPFAM" id="SSF52218">
    <property type="entry name" value="Flavoproteins"/>
    <property type="match status" value="1"/>
</dbReference>
<sequence length="167" mass="18693">MTKSLVIYYSRAGQNYVNGDIVDLPVGNTEIVVDYIKELTGADTFKVETVEDYPADYMETTEVAQEEQDNDARPELKEELTDISEYDVIYIASPNWWGTLPMAMFTQLEKLDFTGKTVKTVITHEGSGLGTSMKDVKKLCKGADIQKGLAIHGAEVKDSKSNVERWI</sequence>
<protein>
    <submittedName>
        <fullName evidence="2">Flavodoxin</fullName>
    </submittedName>
</protein>
<dbReference type="Pfam" id="PF12682">
    <property type="entry name" value="Flavodoxin_4"/>
    <property type="match status" value="1"/>
</dbReference>
<evidence type="ECO:0000313" key="3">
    <source>
        <dbReference type="Proteomes" id="UP000732619"/>
    </source>
</evidence>
<dbReference type="AlphaFoldDB" id="A0A8T3VW00"/>
<dbReference type="InterPro" id="IPR008254">
    <property type="entry name" value="Flavodoxin/NO_synth"/>
</dbReference>
<gene>
    <name evidence="2" type="ORF">E7Z75_09895</name>
</gene>
<feature type="domain" description="Flavodoxin-like" evidence="1">
    <location>
        <begin position="27"/>
        <end position="159"/>
    </location>
</feature>